<dbReference type="Gene3D" id="1.10.357.140">
    <property type="entry name" value="UbiA prenyltransferase"/>
    <property type="match status" value="1"/>
</dbReference>
<keyword evidence="14" id="KW-1185">Reference proteome</keyword>
<dbReference type="InterPro" id="IPR039653">
    <property type="entry name" value="Prenyltransferase"/>
</dbReference>
<evidence type="ECO:0000256" key="11">
    <source>
        <dbReference type="ARBA" id="ARBA00034524"/>
    </source>
</evidence>
<dbReference type="AlphaFoldDB" id="A0A5C6LZW4"/>
<feature type="transmembrane region" description="Helical" evidence="12">
    <location>
        <begin position="162"/>
        <end position="184"/>
    </location>
</feature>
<evidence type="ECO:0000256" key="4">
    <source>
        <dbReference type="ARBA" id="ARBA00022475"/>
    </source>
</evidence>
<proteinExistence type="inferred from homology"/>
<protein>
    <recommendedName>
        <fullName evidence="11">4-hydroxybenzoate polyprenyltransferase</fullName>
        <ecNumber evidence="11">2.5.1.39</ecNumber>
    </recommendedName>
</protein>
<dbReference type="NCBIfam" id="TIGR01475">
    <property type="entry name" value="ubiA_other"/>
    <property type="match status" value="1"/>
</dbReference>
<feature type="transmembrane region" description="Helical" evidence="12">
    <location>
        <begin position="12"/>
        <end position="33"/>
    </location>
</feature>
<reference evidence="13 14" key="1">
    <citation type="submission" date="2019-08" db="EMBL/GenBank/DDBJ databases">
        <title>Whole genome sequencing of chitin degrading bacteria Chitinophaga pinensis YS16.</title>
        <authorList>
            <person name="Singh R.P."/>
            <person name="Manchanda G."/>
            <person name="Maurya I.K."/>
            <person name="Joshi N.K."/>
            <person name="Srivastava A.K."/>
        </authorList>
    </citation>
    <scope>NUCLEOTIDE SEQUENCE [LARGE SCALE GENOMIC DNA]</scope>
    <source>
        <strain evidence="13 14">YS-16</strain>
    </source>
</reference>
<dbReference type="InterPro" id="IPR000537">
    <property type="entry name" value="UbiA_prenyltransferase"/>
</dbReference>
<keyword evidence="5" id="KW-0997">Cell inner membrane</keyword>
<evidence type="ECO:0000256" key="6">
    <source>
        <dbReference type="ARBA" id="ARBA00022679"/>
    </source>
</evidence>
<dbReference type="GO" id="GO:0006744">
    <property type="term" value="P:ubiquinone biosynthetic process"/>
    <property type="evidence" value="ECO:0007669"/>
    <property type="project" value="UniProtKB-KW"/>
</dbReference>
<dbReference type="FunFam" id="1.20.120.1780:FF:000001">
    <property type="entry name" value="4-hydroxybenzoate octaprenyltransferase"/>
    <property type="match status" value="1"/>
</dbReference>
<gene>
    <name evidence="13" type="ORF">FEF09_08245</name>
</gene>
<dbReference type="RefSeq" id="WP_146304664.1">
    <property type="nucleotide sequence ID" value="NZ_VOHS01000006.1"/>
</dbReference>
<keyword evidence="8 12" id="KW-0812">Transmembrane</keyword>
<dbReference type="PANTHER" id="PTHR11048">
    <property type="entry name" value="PRENYLTRANSFERASES"/>
    <property type="match status" value="1"/>
</dbReference>
<feature type="transmembrane region" description="Helical" evidence="12">
    <location>
        <begin position="205"/>
        <end position="227"/>
    </location>
</feature>
<dbReference type="EC" id="2.5.1.39" evidence="11"/>
<dbReference type="Pfam" id="PF01040">
    <property type="entry name" value="UbiA"/>
    <property type="match status" value="1"/>
</dbReference>
<organism evidence="13 14">
    <name type="scientific">Chitinophaga pinensis</name>
    <dbReference type="NCBI Taxonomy" id="79329"/>
    <lineage>
        <taxon>Bacteria</taxon>
        <taxon>Pseudomonadati</taxon>
        <taxon>Bacteroidota</taxon>
        <taxon>Chitinophagia</taxon>
        <taxon>Chitinophagales</taxon>
        <taxon>Chitinophagaceae</taxon>
        <taxon>Chitinophaga</taxon>
    </lineage>
</organism>
<keyword evidence="6 13" id="KW-0808">Transferase</keyword>
<evidence type="ECO:0000256" key="7">
    <source>
        <dbReference type="ARBA" id="ARBA00022688"/>
    </source>
</evidence>
<evidence type="ECO:0000256" key="12">
    <source>
        <dbReference type="SAM" id="Phobius"/>
    </source>
</evidence>
<feature type="transmembrane region" description="Helical" evidence="12">
    <location>
        <begin position="136"/>
        <end position="156"/>
    </location>
</feature>
<evidence type="ECO:0000256" key="10">
    <source>
        <dbReference type="ARBA" id="ARBA00023136"/>
    </source>
</evidence>
<evidence type="ECO:0000256" key="2">
    <source>
        <dbReference type="ARBA" id="ARBA00004141"/>
    </source>
</evidence>
<keyword evidence="7" id="KW-0831">Ubiquinone biosynthesis</keyword>
<dbReference type="Proteomes" id="UP000318815">
    <property type="component" value="Unassembled WGS sequence"/>
</dbReference>
<accession>A0A5C6LZW4</accession>
<dbReference type="InterPro" id="IPR006371">
    <property type="entry name" value="Polyprenyltransferase_UbiA-li"/>
</dbReference>
<comment type="cofactor">
    <cofactor evidence="1">
        <name>Mg(2+)</name>
        <dbReference type="ChEBI" id="CHEBI:18420"/>
    </cofactor>
</comment>
<dbReference type="Gene3D" id="1.20.120.1780">
    <property type="entry name" value="UbiA prenyltransferase"/>
    <property type="match status" value="1"/>
</dbReference>
<dbReference type="EMBL" id="VOHS01000006">
    <property type="protein sequence ID" value="TWW00946.1"/>
    <property type="molecule type" value="Genomic_DNA"/>
</dbReference>
<evidence type="ECO:0000256" key="3">
    <source>
        <dbReference type="ARBA" id="ARBA00005985"/>
    </source>
</evidence>
<keyword evidence="10 12" id="KW-0472">Membrane</keyword>
<dbReference type="PANTHER" id="PTHR11048:SF28">
    <property type="entry name" value="4-HYDROXYBENZOATE POLYPRENYLTRANSFERASE, MITOCHONDRIAL"/>
    <property type="match status" value="1"/>
</dbReference>
<feature type="transmembrane region" description="Helical" evidence="12">
    <location>
        <begin position="86"/>
        <end position="103"/>
    </location>
</feature>
<feature type="transmembrane region" description="Helical" evidence="12">
    <location>
        <begin position="109"/>
        <end position="129"/>
    </location>
</feature>
<dbReference type="FunFam" id="1.10.357.140:FF:000008">
    <property type="entry name" value="4-hydroxybenzoate octaprenyltransferase"/>
    <property type="match status" value="1"/>
</dbReference>
<name>A0A5C6LZW4_9BACT</name>
<evidence type="ECO:0000313" key="14">
    <source>
        <dbReference type="Proteomes" id="UP000318815"/>
    </source>
</evidence>
<dbReference type="InterPro" id="IPR044878">
    <property type="entry name" value="UbiA_sf"/>
</dbReference>
<dbReference type="OrthoDB" id="9782418at2"/>
<evidence type="ECO:0000313" key="13">
    <source>
        <dbReference type="EMBL" id="TWW00946.1"/>
    </source>
</evidence>
<dbReference type="CDD" id="cd13959">
    <property type="entry name" value="PT_UbiA_COQ2"/>
    <property type="match status" value="1"/>
</dbReference>
<sequence length="288" mass="31677">MIATVNKYLSLVKFSHTIFAMPFALTGFFIATIKTDASFSWQLFLLVVLCMVFARSAAMAFNRYLDADIDRKNPRTVQREIPRGVITEKNALIFVVVNCLLFMAATWFINFLCFLLSPIALLVVLGYSYTKRFTALCHLVLGLGLSLAPVGAYLAVTGQFAVLPVLLSVLVLCWVAGFDIIYSLQDEEFDRSLALNSIPTWLGKAGALHFSEGLHLVAGALAVIIGLYGSFHWLYAIGALVFIIMLVSQHLLVKPNDLSRVNIAFMTTNGIASVVYAVFAIADMFIIG</sequence>
<feature type="transmembrane region" description="Helical" evidence="12">
    <location>
        <begin position="233"/>
        <end position="253"/>
    </location>
</feature>
<evidence type="ECO:0000256" key="5">
    <source>
        <dbReference type="ARBA" id="ARBA00022519"/>
    </source>
</evidence>
<comment type="subcellular location">
    <subcellularLocation>
        <location evidence="2">Membrane</location>
        <topology evidence="2">Multi-pass membrane protein</topology>
    </subcellularLocation>
</comment>
<keyword evidence="4" id="KW-1003">Cell membrane</keyword>
<comment type="similarity">
    <text evidence="3">Belongs to the UbiA prenyltransferase family.</text>
</comment>
<dbReference type="GO" id="GO:0005886">
    <property type="term" value="C:plasma membrane"/>
    <property type="evidence" value="ECO:0007669"/>
    <property type="project" value="TreeGrafter"/>
</dbReference>
<feature type="transmembrane region" description="Helical" evidence="12">
    <location>
        <begin position="265"/>
        <end position="287"/>
    </location>
</feature>
<evidence type="ECO:0000256" key="1">
    <source>
        <dbReference type="ARBA" id="ARBA00001946"/>
    </source>
</evidence>
<dbReference type="GO" id="GO:0008412">
    <property type="term" value="F:4-hydroxybenzoate polyprenyltransferase activity"/>
    <property type="evidence" value="ECO:0007669"/>
    <property type="project" value="UniProtKB-EC"/>
</dbReference>
<keyword evidence="9 12" id="KW-1133">Transmembrane helix</keyword>
<evidence type="ECO:0000256" key="8">
    <source>
        <dbReference type="ARBA" id="ARBA00022692"/>
    </source>
</evidence>
<comment type="caution">
    <text evidence="13">The sequence shown here is derived from an EMBL/GenBank/DDBJ whole genome shotgun (WGS) entry which is preliminary data.</text>
</comment>
<feature type="transmembrane region" description="Helical" evidence="12">
    <location>
        <begin position="39"/>
        <end position="65"/>
    </location>
</feature>
<evidence type="ECO:0000256" key="9">
    <source>
        <dbReference type="ARBA" id="ARBA00022989"/>
    </source>
</evidence>